<name>W3VRS6_MOEAP</name>
<dbReference type="AlphaFoldDB" id="W3VRS6"/>
<reference evidence="1 2" key="1">
    <citation type="journal article" date="2014" name="Genome Announc.">
        <title>Genome sequence of the basidiomycetous fungus Pseudozyma aphidis DSM70725, an efficient producer of biosurfactant mannosylerythritol lipids.</title>
        <authorList>
            <person name="Lorenz S."/>
            <person name="Guenther M."/>
            <person name="Grumaz C."/>
            <person name="Rupp S."/>
            <person name="Zibek S."/>
            <person name="Sohn K."/>
        </authorList>
    </citation>
    <scope>NUCLEOTIDE SEQUENCE [LARGE SCALE GENOMIC DNA]</scope>
    <source>
        <strain evidence="2">ATCC 32657 / CBS 517.83 / DSM 70725 / JCM 10318 / NBRC 10182 / NRRL Y-7954 / St-0401</strain>
    </source>
</reference>
<dbReference type="EMBL" id="AWNI01000007">
    <property type="protein sequence ID" value="ETS64229.1"/>
    <property type="molecule type" value="Genomic_DNA"/>
</dbReference>
<dbReference type="Proteomes" id="UP000019462">
    <property type="component" value="Unassembled WGS sequence"/>
</dbReference>
<evidence type="ECO:0000313" key="2">
    <source>
        <dbReference type="Proteomes" id="UP000019462"/>
    </source>
</evidence>
<dbReference type="HOGENOM" id="CLU_1611490_0_0_1"/>
<accession>W3VRS6</accession>
<evidence type="ECO:0000313" key="1">
    <source>
        <dbReference type="EMBL" id="ETS64229.1"/>
    </source>
</evidence>
<proteinExistence type="predicted"/>
<keyword evidence="2" id="KW-1185">Reference proteome</keyword>
<organism evidence="1 2">
    <name type="scientific">Moesziomyces aphidis</name>
    <name type="common">Pseudozyma aphidis</name>
    <dbReference type="NCBI Taxonomy" id="84754"/>
    <lineage>
        <taxon>Eukaryota</taxon>
        <taxon>Fungi</taxon>
        <taxon>Dikarya</taxon>
        <taxon>Basidiomycota</taxon>
        <taxon>Ustilaginomycotina</taxon>
        <taxon>Ustilaginomycetes</taxon>
        <taxon>Ustilaginales</taxon>
        <taxon>Ustilaginaceae</taxon>
        <taxon>Moesziomyces</taxon>
    </lineage>
</organism>
<sequence>MQEHRPRIKAAGFEWQALNQLALKLGTHLGLLQPLTGTHLIQEFGMVRISLCRSCTGYGEADCAALNLCAQLCILALNMITEPPAWVPLDAICTLREVQHANWIFACCIVVGKVTGRALNPTPTRARIADMVMAWLPADIKNVWQAFVRCHPSRRYKMDLAASGG</sequence>
<comment type="caution">
    <text evidence="1">The sequence shown here is derived from an EMBL/GenBank/DDBJ whole genome shotgun (WGS) entry which is preliminary data.</text>
</comment>
<gene>
    <name evidence="1" type="ORF">PaG_01470</name>
</gene>
<protein>
    <submittedName>
        <fullName evidence="1">Uncharacterized protein</fullName>
    </submittedName>
</protein>